<dbReference type="Proteomes" id="UP000429607">
    <property type="component" value="Unassembled WGS sequence"/>
</dbReference>
<proteinExistence type="predicted"/>
<accession>A0A6A3GHD7</accession>
<name>A0A6A3GHD7_9STRA</name>
<protein>
    <submittedName>
        <fullName evidence="1">Uncharacterized protein</fullName>
    </submittedName>
</protein>
<evidence type="ECO:0000313" key="2">
    <source>
        <dbReference type="Proteomes" id="UP000429607"/>
    </source>
</evidence>
<organism evidence="1 2">
    <name type="scientific">Phytophthora rubi</name>
    <dbReference type="NCBI Taxonomy" id="129364"/>
    <lineage>
        <taxon>Eukaryota</taxon>
        <taxon>Sar</taxon>
        <taxon>Stramenopiles</taxon>
        <taxon>Oomycota</taxon>
        <taxon>Peronosporomycetes</taxon>
        <taxon>Peronosporales</taxon>
        <taxon>Peronosporaceae</taxon>
        <taxon>Phytophthora</taxon>
    </lineage>
</organism>
<evidence type="ECO:0000313" key="1">
    <source>
        <dbReference type="EMBL" id="KAE8956633.1"/>
    </source>
</evidence>
<dbReference type="AlphaFoldDB" id="A0A6A3GHD7"/>
<sequence length="67" mass="7950">MRRKKTFLVAFALQEVVATNTRFLRTRLASWRRFRASTSLSRSPPSSPVLSHLSNCRLIRWIRCRYP</sequence>
<gene>
    <name evidence="1" type="ORF">PR001_g31668</name>
</gene>
<comment type="caution">
    <text evidence="1">The sequence shown here is derived from an EMBL/GenBank/DDBJ whole genome shotgun (WGS) entry which is preliminary data.</text>
</comment>
<dbReference type="EMBL" id="QXFV01008473">
    <property type="protein sequence ID" value="KAE8956633.1"/>
    <property type="molecule type" value="Genomic_DNA"/>
</dbReference>
<reference evidence="1 2" key="1">
    <citation type="submission" date="2018-09" db="EMBL/GenBank/DDBJ databases">
        <title>Genomic investigation of the strawberry pathogen Phytophthora fragariae indicates pathogenicity is determined by transcriptional variation in three key races.</title>
        <authorList>
            <person name="Adams T.M."/>
            <person name="Armitage A.D."/>
            <person name="Sobczyk M.K."/>
            <person name="Bates H.J."/>
            <person name="Dunwell J.M."/>
            <person name="Nellist C.F."/>
            <person name="Harrison R.J."/>
        </authorList>
    </citation>
    <scope>NUCLEOTIDE SEQUENCE [LARGE SCALE GENOMIC DNA]</scope>
    <source>
        <strain evidence="1 2">SCRP249</strain>
    </source>
</reference>